<reference evidence="1 2" key="1">
    <citation type="submission" date="2016-05" db="EMBL/GenBank/DDBJ databases">
        <title>Single-cell genome of chain-forming Candidatus Thiomargarita nelsonii and comparison to other large sulfur-oxidizing bacteria.</title>
        <authorList>
            <person name="Winkel M."/>
            <person name="Salman V."/>
            <person name="Woyke T."/>
            <person name="Schulz-Vogt H."/>
            <person name="Richter M."/>
            <person name="Flood B."/>
            <person name="Bailey J."/>
            <person name="Amann R."/>
            <person name="Mussmann M."/>
        </authorList>
    </citation>
    <scope>NUCLEOTIDE SEQUENCE [LARGE SCALE GENOMIC DNA]</scope>
    <source>
        <strain evidence="1 2">THI036</strain>
    </source>
</reference>
<name>A0A176RXS5_9GAMM</name>
<organism evidence="1 2">
    <name type="scientific">Candidatus Thiomargarita nelsonii</name>
    <dbReference type="NCBI Taxonomy" id="1003181"/>
    <lineage>
        <taxon>Bacteria</taxon>
        <taxon>Pseudomonadati</taxon>
        <taxon>Pseudomonadota</taxon>
        <taxon>Gammaproteobacteria</taxon>
        <taxon>Thiotrichales</taxon>
        <taxon>Thiotrichaceae</taxon>
        <taxon>Thiomargarita</taxon>
    </lineage>
</organism>
<sequence>MVQEAAETTLCCRRSKSSSLMPITVVIASSGILRALSLILKGADKITTSAPASKCPRNAPFGLSPGTVGSVNAPVVSTTSRAP</sequence>
<gene>
    <name evidence="1" type="ORF">THIOM_003705</name>
</gene>
<evidence type="ECO:0000313" key="2">
    <source>
        <dbReference type="Proteomes" id="UP000076962"/>
    </source>
</evidence>
<dbReference type="AlphaFoldDB" id="A0A176RXS5"/>
<dbReference type="EMBL" id="LUTY01002257">
    <property type="protein sequence ID" value="OAD20583.1"/>
    <property type="molecule type" value="Genomic_DNA"/>
</dbReference>
<proteinExistence type="predicted"/>
<protein>
    <submittedName>
        <fullName evidence="1">Uncharacterized protein</fullName>
    </submittedName>
</protein>
<dbReference type="Proteomes" id="UP000076962">
    <property type="component" value="Unassembled WGS sequence"/>
</dbReference>
<keyword evidence="2" id="KW-1185">Reference proteome</keyword>
<comment type="caution">
    <text evidence="1">The sequence shown here is derived from an EMBL/GenBank/DDBJ whole genome shotgun (WGS) entry which is preliminary data.</text>
</comment>
<evidence type="ECO:0000313" key="1">
    <source>
        <dbReference type="EMBL" id="OAD20583.1"/>
    </source>
</evidence>
<accession>A0A176RXS5</accession>